<comment type="caution">
    <text evidence="2">The sequence shown here is derived from an EMBL/GenBank/DDBJ whole genome shotgun (WGS) entry which is preliminary data.</text>
</comment>
<dbReference type="Proteomes" id="UP000475214">
    <property type="component" value="Unassembled WGS sequence"/>
</dbReference>
<dbReference type="InterPro" id="IPR039261">
    <property type="entry name" value="FNR_nucleotide-bd"/>
</dbReference>
<protein>
    <submittedName>
        <fullName evidence="2">Siderophore-interacting protein</fullName>
    </submittedName>
</protein>
<sequence>MVQMRQATGTDTRQTSGLLRVIGKEPVTPKMLRLTAEIDVPHLPVDPDCPNQVVRLSPPADVATGATSGARPPSRTYTIRRYDDESGRLDIDVVLHGDGPFVRWAMAAAPGATIPFTGPRPHAVPSFDGDALVIASDETGLPAVAALLEVAPAGLRVHAFVEVADAGEQQPLRTEADLHLHWLHRDGTPAGSTGALERSVRELTWPDGRVEVWVAGETSEVRAIRRLAGSERGVARSDIHAYGYWRLGRSGSPS</sequence>
<dbReference type="InterPro" id="IPR007037">
    <property type="entry name" value="SIP_rossman_dom"/>
</dbReference>
<gene>
    <name evidence="2" type="ORF">G1H10_03325</name>
</gene>
<keyword evidence="3" id="KW-1185">Reference proteome</keyword>
<dbReference type="AlphaFoldDB" id="A0A6L9S152"/>
<proteinExistence type="predicted"/>
<dbReference type="InterPro" id="IPR017938">
    <property type="entry name" value="Riboflavin_synthase-like_b-brl"/>
</dbReference>
<dbReference type="GO" id="GO:0016491">
    <property type="term" value="F:oxidoreductase activity"/>
    <property type="evidence" value="ECO:0007669"/>
    <property type="project" value="InterPro"/>
</dbReference>
<dbReference type="Gene3D" id="3.40.50.80">
    <property type="entry name" value="Nucleotide-binding domain of ferredoxin-NADP reductase (FNR) module"/>
    <property type="match status" value="1"/>
</dbReference>
<dbReference type="SUPFAM" id="SSF63380">
    <property type="entry name" value="Riboflavin synthase domain-like"/>
    <property type="match status" value="1"/>
</dbReference>
<dbReference type="PANTHER" id="PTHR30157">
    <property type="entry name" value="FERRIC REDUCTASE, NADPH-DEPENDENT"/>
    <property type="match status" value="1"/>
</dbReference>
<dbReference type="InterPro" id="IPR039374">
    <property type="entry name" value="SIP_fam"/>
</dbReference>
<evidence type="ECO:0000259" key="1">
    <source>
        <dbReference type="PROSITE" id="PS51384"/>
    </source>
</evidence>
<name>A0A6L9S152_9ACTN</name>
<accession>A0A6L9S152</accession>
<evidence type="ECO:0000313" key="3">
    <source>
        <dbReference type="Proteomes" id="UP000475214"/>
    </source>
</evidence>
<dbReference type="CDD" id="cd06193">
    <property type="entry name" value="siderophore_interacting"/>
    <property type="match status" value="1"/>
</dbReference>
<dbReference type="PROSITE" id="PS51384">
    <property type="entry name" value="FAD_FR"/>
    <property type="match status" value="1"/>
</dbReference>
<organism evidence="2 3">
    <name type="scientific">Phytoactinopolyspora halotolerans</name>
    <dbReference type="NCBI Taxonomy" id="1981512"/>
    <lineage>
        <taxon>Bacteria</taxon>
        <taxon>Bacillati</taxon>
        <taxon>Actinomycetota</taxon>
        <taxon>Actinomycetes</taxon>
        <taxon>Jiangellales</taxon>
        <taxon>Jiangellaceae</taxon>
        <taxon>Phytoactinopolyspora</taxon>
    </lineage>
</organism>
<dbReference type="InterPro" id="IPR013113">
    <property type="entry name" value="SIP_FAD-bd"/>
</dbReference>
<dbReference type="EMBL" id="JAAGOA010000002">
    <property type="protein sequence ID" value="NED99194.1"/>
    <property type="molecule type" value="Genomic_DNA"/>
</dbReference>
<dbReference type="Pfam" id="PF08021">
    <property type="entry name" value="FAD_binding_9"/>
    <property type="match status" value="1"/>
</dbReference>
<dbReference type="InterPro" id="IPR017927">
    <property type="entry name" value="FAD-bd_FR_type"/>
</dbReference>
<dbReference type="Gene3D" id="2.40.30.10">
    <property type="entry name" value="Translation factors"/>
    <property type="match status" value="1"/>
</dbReference>
<dbReference type="PANTHER" id="PTHR30157:SF0">
    <property type="entry name" value="NADPH-DEPENDENT FERRIC-CHELATE REDUCTASE"/>
    <property type="match status" value="1"/>
</dbReference>
<feature type="domain" description="FAD-binding FR-type" evidence="1">
    <location>
        <begin position="14"/>
        <end position="126"/>
    </location>
</feature>
<dbReference type="Pfam" id="PF04954">
    <property type="entry name" value="SIP"/>
    <property type="match status" value="1"/>
</dbReference>
<evidence type="ECO:0000313" key="2">
    <source>
        <dbReference type="EMBL" id="NED99194.1"/>
    </source>
</evidence>
<reference evidence="2 3" key="1">
    <citation type="submission" date="2020-02" db="EMBL/GenBank/DDBJ databases">
        <authorList>
            <person name="Li X.-J."/>
            <person name="Han X.-M."/>
        </authorList>
    </citation>
    <scope>NUCLEOTIDE SEQUENCE [LARGE SCALE GENOMIC DNA]</scope>
    <source>
        <strain evidence="2 3">CCTCC AB 2017055</strain>
    </source>
</reference>